<proteinExistence type="predicted"/>
<dbReference type="EMBL" id="JAIFZO010000002">
    <property type="protein sequence ID" value="MCX4233511.1"/>
    <property type="molecule type" value="Genomic_DNA"/>
</dbReference>
<keyword evidence="1" id="KW-0812">Transmembrane</keyword>
<feature type="transmembrane region" description="Helical" evidence="1">
    <location>
        <begin position="49"/>
        <end position="71"/>
    </location>
</feature>
<evidence type="ECO:0000313" key="3">
    <source>
        <dbReference type="Proteomes" id="UP001165590"/>
    </source>
</evidence>
<comment type="caution">
    <text evidence="2">The sequence shown here is derived from an EMBL/GenBank/DDBJ whole genome shotgun (WGS) entry which is preliminary data.</text>
</comment>
<protein>
    <recommendedName>
        <fullName evidence="4">CDP-alcohol phosphatidyltransferase family protein</fullName>
    </recommendedName>
</protein>
<feature type="transmembrane region" description="Helical" evidence="1">
    <location>
        <begin position="108"/>
        <end position="128"/>
    </location>
</feature>
<organism evidence="2 3">
    <name type="scientific">Streptomyces ortus</name>
    <dbReference type="NCBI Taxonomy" id="2867268"/>
    <lineage>
        <taxon>Bacteria</taxon>
        <taxon>Bacillati</taxon>
        <taxon>Actinomycetota</taxon>
        <taxon>Actinomycetes</taxon>
        <taxon>Kitasatosporales</taxon>
        <taxon>Streptomycetaceae</taxon>
        <taxon>Streptomyces</taxon>
    </lineage>
</organism>
<evidence type="ECO:0000313" key="2">
    <source>
        <dbReference type="EMBL" id="MCX4233511.1"/>
    </source>
</evidence>
<keyword evidence="1" id="KW-0472">Membrane</keyword>
<dbReference type="Proteomes" id="UP001165590">
    <property type="component" value="Unassembled WGS sequence"/>
</dbReference>
<evidence type="ECO:0000256" key="1">
    <source>
        <dbReference type="SAM" id="Phobius"/>
    </source>
</evidence>
<keyword evidence="1" id="KW-1133">Transmembrane helix</keyword>
<name>A0ABT3V1Q2_9ACTN</name>
<dbReference type="RefSeq" id="WP_267026445.1">
    <property type="nucleotide sequence ID" value="NZ_JAIFZO010000002.1"/>
</dbReference>
<gene>
    <name evidence="2" type="ORF">K3769_12100</name>
</gene>
<feature type="transmembrane region" description="Helical" evidence="1">
    <location>
        <begin position="134"/>
        <end position="155"/>
    </location>
</feature>
<sequence length="164" mass="17545">MAKKSAAHIAESSGAKSVRGRLMARVAGACAIGVQFLPDTEKLHDGLQLAAVMLLAADVLIDFLGGLYAMVRRVGEFVRAARAIWRQEADGSVVVGVRVRRVAVRSRVVLRFTGRVVSSLLVFFAGASQEWHTVLLAVALVVVVLDLVAEVVMVAGEAVRRRLG</sequence>
<accession>A0ABT3V1Q2</accession>
<reference evidence="2" key="1">
    <citation type="journal article" date="2022" name="bioRxiv">
        <title>Discovery and biosynthetic assessment of Streptomyces ortus sp nov. isolated from a deep-sea sponge.</title>
        <authorList>
            <person name="Williams S.E."/>
        </authorList>
    </citation>
    <scope>NUCLEOTIDE SEQUENCE</scope>
    <source>
        <strain evidence="2">A15ISP2-DRY2</strain>
    </source>
</reference>
<keyword evidence="3" id="KW-1185">Reference proteome</keyword>
<evidence type="ECO:0008006" key="4">
    <source>
        <dbReference type="Google" id="ProtNLM"/>
    </source>
</evidence>